<reference evidence="1" key="1">
    <citation type="submission" date="2014-11" db="EMBL/GenBank/DDBJ databases">
        <authorList>
            <person name="Amaro Gonzalez C."/>
        </authorList>
    </citation>
    <scope>NUCLEOTIDE SEQUENCE</scope>
</reference>
<organism evidence="1">
    <name type="scientific">Anguilla anguilla</name>
    <name type="common">European freshwater eel</name>
    <name type="synonym">Muraena anguilla</name>
    <dbReference type="NCBI Taxonomy" id="7936"/>
    <lineage>
        <taxon>Eukaryota</taxon>
        <taxon>Metazoa</taxon>
        <taxon>Chordata</taxon>
        <taxon>Craniata</taxon>
        <taxon>Vertebrata</taxon>
        <taxon>Euteleostomi</taxon>
        <taxon>Actinopterygii</taxon>
        <taxon>Neopterygii</taxon>
        <taxon>Teleostei</taxon>
        <taxon>Anguilliformes</taxon>
        <taxon>Anguillidae</taxon>
        <taxon>Anguilla</taxon>
    </lineage>
</organism>
<dbReference type="AlphaFoldDB" id="A0A0E9SMF4"/>
<protein>
    <submittedName>
        <fullName evidence="1">Uncharacterized protein</fullName>
    </submittedName>
</protein>
<proteinExistence type="predicted"/>
<dbReference type="EMBL" id="GBXM01066023">
    <property type="protein sequence ID" value="JAH42554.1"/>
    <property type="molecule type" value="Transcribed_RNA"/>
</dbReference>
<sequence>MLSPTLWKAFCSFPSDRVLASPWRWSPKKMRFLTGCYQSSFLESQNKH</sequence>
<evidence type="ECO:0000313" key="1">
    <source>
        <dbReference type="EMBL" id="JAH42554.1"/>
    </source>
</evidence>
<accession>A0A0E9SMF4</accession>
<reference evidence="1" key="2">
    <citation type="journal article" date="2015" name="Fish Shellfish Immunol.">
        <title>Early steps in the European eel (Anguilla anguilla)-Vibrio vulnificus interaction in the gills: Role of the RtxA13 toxin.</title>
        <authorList>
            <person name="Callol A."/>
            <person name="Pajuelo D."/>
            <person name="Ebbesson L."/>
            <person name="Teles M."/>
            <person name="MacKenzie S."/>
            <person name="Amaro C."/>
        </authorList>
    </citation>
    <scope>NUCLEOTIDE SEQUENCE</scope>
</reference>
<name>A0A0E9SMF4_ANGAN</name>